<protein>
    <submittedName>
        <fullName evidence="1">Uncharacterized protein</fullName>
    </submittedName>
</protein>
<evidence type="ECO:0000313" key="1">
    <source>
        <dbReference type="EMBL" id="SHI52433.1"/>
    </source>
</evidence>
<sequence length="274" mass="30612">MYRHSSSAHGISLFTPGFIPEELREQFGNARELVCVQIPKVYDSCLLRICLVGDPNKEDRDEGIVFDPDLRVRVDCSVESIINVRVAGLVPGSFKVIQKRPLPGDPDRKIITYKYQLRILYDVVFDDCTISKDNELILRRTETVGPLYCPDTQTIIRESRVDQTGTIHPSTDEDDQIIKLEIVATILDVKIERNEGATLDPYDDVCFAVFTVGVYNVIKCELIVQLVIPAFGFCPPPAPCEPLGEPCEVFNAQLPPAFFPPQLDEVISGPGIDC</sequence>
<name>A0A1M6BUZ9_9FIRM</name>
<proteinExistence type="predicted"/>
<keyword evidence="2" id="KW-1185">Reference proteome</keyword>
<gene>
    <name evidence="1" type="ORF">SAMN02745975_00064</name>
</gene>
<organism evidence="1 2">
    <name type="scientific">Geosporobacter subterraneus DSM 17957</name>
    <dbReference type="NCBI Taxonomy" id="1121919"/>
    <lineage>
        <taxon>Bacteria</taxon>
        <taxon>Bacillati</taxon>
        <taxon>Bacillota</taxon>
        <taxon>Clostridia</taxon>
        <taxon>Peptostreptococcales</taxon>
        <taxon>Thermotaleaceae</taxon>
        <taxon>Geosporobacter</taxon>
    </lineage>
</organism>
<evidence type="ECO:0000313" key="2">
    <source>
        <dbReference type="Proteomes" id="UP000184536"/>
    </source>
</evidence>
<dbReference type="RefSeq" id="WP_110939382.1">
    <property type="nucleotide sequence ID" value="NZ_FQZV01000003.1"/>
</dbReference>
<reference evidence="2" key="1">
    <citation type="submission" date="2016-11" db="EMBL/GenBank/DDBJ databases">
        <authorList>
            <person name="Varghese N."/>
            <person name="Submissions S."/>
        </authorList>
    </citation>
    <scope>NUCLEOTIDE SEQUENCE [LARGE SCALE GENOMIC DNA]</scope>
    <source>
        <strain evidence="2">DSM 17957</strain>
    </source>
</reference>
<dbReference type="AlphaFoldDB" id="A0A1M6BUZ9"/>
<dbReference type="EMBL" id="FQZV01000003">
    <property type="protein sequence ID" value="SHI52433.1"/>
    <property type="molecule type" value="Genomic_DNA"/>
</dbReference>
<accession>A0A1M6BUZ9</accession>
<dbReference type="Proteomes" id="UP000184536">
    <property type="component" value="Unassembled WGS sequence"/>
</dbReference>
<dbReference type="OrthoDB" id="1708226at2"/>
<dbReference type="STRING" id="1121919.SAMN02745975_00064"/>